<proteinExistence type="predicted"/>
<evidence type="ECO:0000313" key="2">
    <source>
        <dbReference type="EMBL" id="MCE2596471.1"/>
    </source>
</evidence>
<keyword evidence="1" id="KW-1133">Transmembrane helix</keyword>
<evidence type="ECO:0000256" key="1">
    <source>
        <dbReference type="SAM" id="Phobius"/>
    </source>
</evidence>
<name>A0ABS8WFP2_9GAMM</name>
<gene>
    <name evidence="2" type="ORF">K6Y31_16870</name>
</gene>
<keyword evidence="1" id="KW-0472">Membrane</keyword>
<accession>A0ABS8WFP2</accession>
<comment type="caution">
    <text evidence="2">The sequence shown here is derived from an EMBL/GenBank/DDBJ whole genome shotgun (WGS) entry which is preliminary data.</text>
</comment>
<organism evidence="2 3">
    <name type="scientific">Motilimonas cestriensis</name>
    <dbReference type="NCBI Taxonomy" id="2742685"/>
    <lineage>
        <taxon>Bacteria</taxon>
        <taxon>Pseudomonadati</taxon>
        <taxon>Pseudomonadota</taxon>
        <taxon>Gammaproteobacteria</taxon>
        <taxon>Alteromonadales</taxon>
        <taxon>Alteromonadales genera incertae sedis</taxon>
        <taxon>Motilimonas</taxon>
    </lineage>
</organism>
<dbReference type="EMBL" id="JAIMJA010000019">
    <property type="protein sequence ID" value="MCE2596471.1"/>
    <property type="molecule type" value="Genomic_DNA"/>
</dbReference>
<keyword evidence="1" id="KW-0812">Transmembrane</keyword>
<evidence type="ECO:0000313" key="3">
    <source>
        <dbReference type="Proteomes" id="UP001201273"/>
    </source>
</evidence>
<sequence length="93" mass="10545">MEITKEEKELLKQYQILSDSMPSLANRVAIEVVPPVIFVAIGLVTGQVIWYLVVITLMVVYNVQRVLRQYKNIVKLKSISEKAIGNVSEEPKT</sequence>
<feature type="transmembrane region" description="Helical" evidence="1">
    <location>
        <begin position="36"/>
        <end position="61"/>
    </location>
</feature>
<dbReference type="RefSeq" id="WP_233054107.1">
    <property type="nucleotide sequence ID" value="NZ_JAIMJA010000019.1"/>
</dbReference>
<protein>
    <submittedName>
        <fullName evidence="2">Uncharacterized protein</fullName>
    </submittedName>
</protein>
<keyword evidence="3" id="KW-1185">Reference proteome</keyword>
<reference evidence="2 3" key="1">
    <citation type="journal article" date="2022" name="Environ. Microbiol. Rep.">
        <title>Eco-phylogenetic analyses reveal divergent evolution of vitamin B12 metabolism in the marine bacterial family 'Psychromonadaceae'.</title>
        <authorList>
            <person name="Jin X."/>
            <person name="Yang Y."/>
            <person name="Cao H."/>
            <person name="Gao B."/>
            <person name="Zhao Z."/>
        </authorList>
    </citation>
    <scope>NUCLEOTIDE SEQUENCE [LARGE SCALE GENOMIC DNA]</scope>
    <source>
        <strain evidence="2 3">MKS20</strain>
    </source>
</reference>
<dbReference type="Proteomes" id="UP001201273">
    <property type="component" value="Unassembled WGS sequence"/>
</dbReference>